<evidence type="ECO:0000256" key="3">
    <source>
        <dbReference type="SAM" id="Phobius"/>
    </source>
</evidence>
<evidence type="ECO:0000256" key="1">
    <source>
        <dbReference type="ARBA" id="ARBA00022801"/>
    </source>
</evidence>
<dbReference type="Gene3D" id="2.60.120.260">
    <property type="entry name" value="Galactose-binding domain-like"/>
    <property type="match status" value="1"/>
</dbReference>
<keyword evidence="3" id="KW-0472">Membrane</keyword>
<feature type="compositionally biased region" description="Acidic residues" evidence="2">
    <location>
        <begin position="1"/>
        <end position="10"/>
    </location>
</feature>
<evidence type="ECO:0000256" key="2">
    <source>
        <dbReference type="SAM" id="MobiDB-lite"/>
    </source>
</evidence>
<accession>A0A516NKF0</accession>
<dbReference type="GO" id="GO:0008239">
    <property type="term" value="F:dipeptidyl-peptidase activity"/>
    <property type="evidence" value="ECO:0007669"/>
    <property type="project" value="InterPro"/>
</dbReference>
<dbReference type="PANTHER" id="PTHR43056:SF10">
    <property type="entry name" value="COCE_NOND FAMILY, PUTATIVE (AFU_ORTHOLOGUE AFUA_7G00600)-RELATED"/>
    <property type="match status" value="1"/>
</dbReference>
<dbReference type="EMBL" id="CP041695">
    <property type="protein sequence ID" value="QDP79383.1"/>
    <property type="molecule type" value="Genomic_DNA"/>
</dbReference>
<evidence type="ECO:0000313" key="6">
    <source>
        <dbReference type="Proteomes" id="UP000317039"/>
    </source>
</evidence>
<dbReference type="InterPro" id="IPR008979">
    <property type="entry name" value="Galactose-bd-like_sf"/>
</dbReference>
<organism evidence="5 6">
    <name type="scientific">Nocardia otitidiscaviarum</name>
    <dbReference type="NCBI Taxonomy" id="1823"/>
    <lineage>
        <taxon>Bacteria</taxon>
        <taxon>Bacillati</taxon>
        <taxon>Actinomycetota</taxon>
        <taxon>Actinomycetes</taxon>
        <taxon>Mycobacteriales</taxon>
        <taxon>Nocardiaceae</taxon>
        <taxon>Nocardia</taxon>
    </lineage>
</organism>
<dbReference type="Gene3D" id="3.40.50.1820">
    <property type="entry name" value="alpha/beta hydrolase"/>
    <property type="match status" value="2"/>
</dbReference>
<dbReference type="Pfam" id="PF08530">
    <property type="entry name" value="PepX_C"/>
    <property type="match status" value="1"/>
</dbReference>
<name>A0A516NKF0_9NOCA</name>
<dbReference type="InterPro" id="IPR029058">
    <property type="entry name" value="AB_hydrolase_fold"/>
</dbReference>
<reference evidence="5 6" key="1">
    <citation type="submission" date="2019-07" db="EMBL/GenBank/DDBJ databases">
        <title>Complete Genome Sequence and Methylome Analysis of Nocardia otitidis-caviarum NEB252.</title>
        <authorList>
            <person name="Fomenkov A."/>
            <person name="Anton B.P."/>
            <person name="Vincze T."/>
            <person name="Roberts R.J."/>
        </authorList>
    </citation>
    <scope>NUCLEOTIDE SEQUENCE [LARGE SCALE GENOMIC DNA]</scope>
    <source>
        <strain evidence="5 6">NEB252</strain>
    </source>
</reference>
<dbReference type="NCBIfam" id="TIGR00976">
    <property type="entry name" value="CocE_NonD"/>
    <property type="match status" value="1"/>
</dbReference>
<keyword evidence="3" id="KW-0812">Transmembrane</keyword>
<dbReference type="SUPFAM" id="SSF49785">
    <property type="entry name" value="Galactose-binding domain-like"/>
    <property type="match status" value="1"/>
</dbReference>
<dbReference type="InterPro" id="IPR013736">
    <property type="entry name" value="Xaa-Pro_dipept_C"/>
</dbReference>
<protein>
    <submittedName>
        <fullName evidence="5">CocE/NonD family hydrolase</fullName>
    </submittedName>
</protein>
<proteinExistence type="predicted"/>
<dbReference type="InterPro" id="IPR005674">
    <property type="entry name" value="CocE/Ser_esterase"/>
</dbReference>
<dbReference type="SUPFAM" id="SSF53474">
    <property type="entry name" value="alpha/beta-Hydrolases"/>
    <property type="match status" value="1"/>
</dbReference>
<feature type="domain" description="Xaa-Pro dipeptidyl-peptidase C-terminal" evidence="4">
    <location>
        <begin position="439"/>
        <end position="705"/>
    </location>
</feature>
<dbReference type="InterPro" id="IPR000383">
    <property type="entry name" value="Xaa-Pro-like_dom"/>
</dbReference>
<gene>
    <name evidence="5" type="ORF">FOH10_12330</name>
</gene>
<dbReference type="InterPro" id="IPR050585">
    <property type="entry name" value="Xaa-Pro_dipeptidyl-ppase/CocE"/>
</dbReference>
<keyword evidence="1 5" id="KW-0378">Hydrolase</keyword>
<evidence type="ECO:0000259" key="4">
    <source>
        <dbReference type="SMART" id="SM00939"/>
    </source>
</evidence>
<dbReference type="AlphaFoldDB" id="A0A516NKF0"/>
<dbReference type="KEGG" id="nod:FOH10_12330"/>
<dbReference type="Pfam" id="PF02129">
    <property type="entry name" value="Peptidase_S15"/>
    <property type="match status" value="1"/>
</dbReference>
<feature type="region of interest" description="Disordered" evidence="2">
    <location>
        <begin position="1"/>
        <end position="34"/>
    </location>
</feature>
<keyword evidence="3" id="KW-1133">Transmembrane helix</keyword>
<feature type="transmembrane region" description="Helical" evidence="3">
    <location>
        <begin position="43"/>
        <end position="65"/>
    </location>
</feature>
<dbReference type="Proteomes" id="UP000317039">
    <property type="component" value="Chromosome"/>
</dbReference>
<evidence type="ECO:0000313" key="5">
    <source>
        <dbReference type="EMBL" id="QDP79383.1"/>
    </source>
</evidence>
<sequence>MRCAESDEEVSGTGRARTARRPPDFRRGRPLRIPIRPRRGGRLVTLAAACLTAVAVTVTLAPPAATVPAAGPVPTAPANFGLPDGYQPTPEKYGVGYELGHVVPLADGTQIQAEVRYPTDPATGQRADGEFPVVLNVTTYGALTSALTAALTGVIDQFQIPLPDQLRDVRRVINQATSAQDVLVRRGYIEVVADVRGTGGSTGAWNPASKQDGLDGAQLVDWAANLPGSNGKVGMYGYSFPALTALRTAQSVGPDSPLKAIVPMAMPNNIFNEVLGHDGMMSPILLTAISLLVPYLSLIGPFLTAVVSPQQFIPALVDHLQALVSSDSTIKLLIEAYAGGPLAYDTTWWQERRFETEMHNLVDKGIAMYQVGGFWDLYQEGPLRNYAQLQNLAAGRDQFAPMAPDQRADGRYQLLMGPWYHVGLGVGPGSRLDTDMITLAWFDRWLKDIPNGIDETERPLHVIDANNNAADTARYPFEQATIEQRWFDGDRLTARAPTVADASDRLDYTGIDNICNRQSLAQYTGGLLDFLFRVFNAYNPCTEWVQEPTAGLKYTTDPVTEATVLAGPASVTLYASSTGTDAAFQVWLDDVAPDGTVVNITGGSQLASQRTLNEDKTWRGPDGTIYAPEHVLTKETEQLLVPGEVTRMEIKLRPAFHRLEPGHALRLRITTGTFPSTIPIPTDLPRLLGTSQQIHRDAVRPSSLVLPLAPAGAFTH</sequence>
<dbReference type="PANTHER" id="PTHR43056">
    <property type="entry name" value="PEPTIDASE S9 PROLYL OLIGOPEPTIDASE"/>
    <property type="match status" value="1"/>
</dbReference>
<dbReference type="SMART" id="SM00939">
    <property type="entry name" value="PepX_C"/>
    <property type="match status" value="1"/>
</dbReference>